<dbReference type="Proteomes" id="UP000274541">
    <property type="component" value="Unassembled WGS sequence"/>
</dbReference>
<name>A0A0Q0DBI7_PSEAP</name>
<keyword evidence="1" id="KW-0732">Signal</keyword>
<proteinExistence type="predicted"/>
<feature type="signal peptide" evidence="1">
    <location>
        <begin position="1"/>
        <end position="44"/>
    </location>
</feature>
<accession>A0A0Q0DBI7</accession>
<reference evidence="2 3" key="1">
    <citation type="submission" date="2018-08" db="EMBL/GenBank/DDBJ databases">
        <title>Recombination of ecologically and evolutionarily significant loci maintains genetic cohesion in the Pseudomonas syringae species complex.</title>
        <authorList>
            <person name="Dillon M."/>
            <person name="Thakur S."/>
            <person name="Almeida R.N.D."/>
            <person name="Weir B.S."/>
            <person name="Guttman D.S."/>
        </authorList>
    </citation>
    <scope>NUCLEOTIDE SEQUENCE [LARGE SCALE GENOMIC DNA]</scope>
    <source>
        <strain evidence="2 3">ICMP 4388</strain>
    </source>
</reference>
<sequence length="612" mass="66177">MSWYNDITANIIHMNNKYKKNKSMFCSYLLLMFFTLVFTAQANAALTSQGSHPELLSNATCSGGVTGSYALYGNRFGLSIRDSALIGYHPADLNSRNLGTAGIVYIEDAPGASVNGFGSDGMGLYNYNGKTYFVGPYYNTRRAYFEFQICYINVSTPPAPPAAPTFISSGYEDQNASCPADRPSGYLVQRRTFENWTDGRRNESGWSTIADYCSPIRSSIQTDARYYGCPSGQSGQIVQSRTYEIWTDGSARNYSAWNVAGNTCVSAPMTANPTQRRELCAEGYTGAITYHWVVYYTNDSYSAYDADGKLISYTLSTPHQQELLLSNTCALIPSQGVASVPGHESMTCNAYYNVVKGTYLGEVVKYGNYVSSYDSAKKQTNTVFKVTSIDITQCVPDPEKTYSNESITAACAAGQSGIITKIRTVATAPNGSKSYPSGTDYTVSSNTCAGTSVDNTPVVLATAAKTGLIENLSLTSSMLSDSTYSTKLVDSLKSQSIKAGETHRLNIVVNDLSPGKYNAQNVTNIVKAFKIAVGSGAEFKMTLPRSIDKYAGNGEIQGGKGLTLTSSELNGNKLTVKYMDAGDKKTLSMPVENSADVQLFNGDMTGIFFKTD</sequence>
<comment type="caution">
    <text evidence="2">The sequence shown here is derived from an EMBL/GenBank/DDBJ whole genome shotgun (WGS) entry which is preliminary data.</text>
</comment>
<evidence type="ECO:0000313" key="3">
    <source>
        <dbReference type="Proteomes" id="UP000274541"/>
    </source>
</evidence>
<organism evidence="2 3">
    <name type="scientific">Pseudomonas syringae pv. aptata</name>
    <dbReference type="NCBI Taxonomy" id="83167"/>
    <lineage>
        <taxon>Bacteria</taxon>
        <taxon>Pseudomonadati</taxon>
        <taxon>Pseudomonadota</taxon>
        <taxon>Gammaproteobacteria</taxon>
        <taxon>Pseudomonadales</taxon>
        <taxon>Pseudomonadaceae</taxon>
        <taxon>Pseudomonas</taxon>
        <taxon>Pseudomonas syringae</taxon>
    </lineage>
</organism>
<dbReference type="EMBL" id="RBPX01000180">
    <property type="protein sequence ID" value="RMO65412.1"/>
    <property type="molecule type" value="Genomic_DNA"/>
</dbReference>
<feature type="chain" id="PRO_5043128821" evidence="1">
    <location>
        <begin position="45"/>
        <end position="612"/>
    </location>
</feature>
<protein>
    <submittedName>
        <fullName evidence="2">Uncharacterized protein</fullName>
    </submittedName>
</protein>
<dbReference type="AlphaFoldDB" id="A0A0Q0DBI7"/>
<evidence type="ECO:0000313" key="2">
    <source>
        <dbReference type="EMBL" id="RMO65412.1"/>
    </source>
</evidence>
<evidence type="ECO:0000256" key="1">
    <source>
        <dbReference type="SAM" id="SignalP"/>
    </source>
</evidence>
<gene>
    <name evidence="2" type="ORF">ALQ37_200081</name>
</gene>